<evidence type="ECO:0000313" key="6">
    <source>
        <dbReference type="EMBL" id="SVD46001.1"/>
    </source>
</evidence>
<dbReference type="AlphaFoldDB" id="A0A382VJD0"/>
<feature type="domain" description="Radical SAM core" evidence="5">
    <location>
        <begin position="6"/>
        <end position="118"/>
    </location>
</feature>
<proteinExistence type="predicted"/>
<dbReference type="InterPro" id="IPR050377">
    <property type="entry name" value="Radical_SAM_PqqE_MftC-like"/>
</dbReference>
<evidence type="ECO:0000256" key="4">
    <source>
        <dbReference type="ARBA" id="ARBA00023014"/>
    </source>
</evidence>
<dbReference type="PANTHER" id="PTHR11228:SF7">
    <property type="entry name" value="PQQA PEPTIDE CYCLASE"/>
    <property type="match status" value="1"/>
</dbReference>
<gene>
    <name evidence="6" type="ORF">METZ01_LOCUS398855</name>
</gene>
<evidence type="ECO:0000256" key="2">
    <source>
        <dbReference type="ARBA" id="ARBA00022723"/>
    </source>
</evidence>
<keyword evidence="4" id="KW-0411">Iron-sulfur</keyword>
<evidence type="ECO:0000256" key="1">
    <source>
        <dbReference type="ARBA" id="ARBA00022691"/>
    </source>
</evidence>
<dbReference type="Pfam" id="PF04055">
    <property type="entry name" value="Radical_SAM"/>
    <property type="match status" value="1"/>
</dbReference>
<keyword evidence="1" id="KW-0949">S-adenosyl-L-methionine</keyword>
<reference evidence="6" key="1">
    <citation type="submission" date="2018-05" db="EMBL/GenBank/DDBJ databases">
        <authorList>
            <person name="Lanie J.A."/>
            <person name="Ng W.-L."/>
            <person name="Kazmierczak K.M."/>
            <person name="Andrzejewski T.M."/>
            <person name="Davidsen T.M."/>
            <person name="Wayne K.J."/>
            <person name="Tettelin H."/>
            <person name="Glass J.I."/>
            <person name="Rusch D."/>
            <person name="Podicherti R."/>
            <person name="Tsui H.-C.T."/>
            <person name="Winkler M.E."/>
        </authorList>
    </citation>
    <scope>NUCLEOTIDE SEQUENCE</scope>
</reference>
<dbReference type="InterPro" id="IPR013785">
    <property type="entry name" value="Aldolase_TIM"/>
</dbReference>
<sequence length="185" mass="21490">MTRTRGKMGLEDFKRLVDEAGDYLVLLMLWNQGEPFINTDFVEMVRYAHSRRIPTLTSTNGHYIRDMDQARAIVDSGLDELILSMDGVDQETYERYRVGGKLERVFEGARLLYAAKKEARVRHPQVNLQFIVFRHNEADLAEAKRIARELKADKFLVKTAQVYSTEEAAEFLPEKEELRRYDLSG</sequence>
<evidence type="ECO:0000259" key="5">
    <source>
        <dbReference type="Pfam" id="PF04055"/>
    </source>
</evidence>
<feature type="non-terminal residue" evidence="6">
    <location>
        <position position="185"/>
    </location>
</feature>
<dbReference type="Gene3D" id="3.20.20.70">
    <property type="entry name" value="Aldolase class I"/>
    <property type="match status" value="1"/>
</dbReference>
<dbReference type="PANTHER" id="PTHR11228">
    <property type="entry name" value="RADICAL SAM DOMAIN PROTEIN"/>
    <property type="match status" value="1"/>
</dbReference>
<name>A0A382VJD0_9ZZZZ</name>
<dbReference type="SUPFAM" id="SSF102114">
    <property type="entry name" value="Radical SAM enzymes"/>
    <property type="match status" value="1"/>
</dbReference>
<protein>
    <recommendedName>
        <fullName evidence="5">Radical SAM core domain-containing protein</fullName>
    </recommendedName>
</protein>
<keyword evidence="3" id="KW-0408">Iron</keyword>
<evidence type="ECO:0000256" key="3">
    <source>
        <dbReference type="ARBA" id="ARBA00023004"/>
    </source>
</evidence>
<keyword evidence="2" id="KW-0479">Metal-binding</keyword>
<dbReference type="EMBL" id="UINC01152040">
    <property type="protein sequence ID" value="SVD46001.1"/>
    <property type="molecule type" value="Genomic_DNA"/>
</dbReference>
<dbReference type="CDD" id="cd01335">
    <property type="entry name" value="Radical_SAM"/>
    <property type="match status" value="1"/>
</dbReference>
<dbReference type="InterPro" id="IPR058240">
    <property type="entry name" value="rSAM_sf"/>
</dbReference>
<organism evidence="6">
    <name type="scientific">marine metagenome</name>
    <dbReference type="NCBI Taxonomy" id="408172"/>
    <lineage>
        <taxon>unclassified sequences</taxon>
        <taxon>metagenomes</taxon>
        <taxon>ecological metagenomes</taxon>
    </lineage>
</organism>
<dbReference type="GO" id="GO:0051536">
    <property type="term" value="F:iron-sulfur cluster binding"/>
    <property type="evidence" value="ECO:0007669"/>
    <property type="project" value="UniProtKB-KW"/>
</dbReference>
<dbReference type="InterPro" id="IPR007197">
    <property type="entry name" value="rSAM"/>
</dbReference>
<dbReference type="GO" id="GO:0046872">
    <property type="term" value="F:metal ion binding"/>
    <property type="evidence" value="ECO:0007669"/>
    <property type="project" value="UniProtKB-KW"/>
</dbReference>
<dbReference type="GO" id="GO:0003824">
    <property type="term" value="F:catalytic activity"/>
    <property type="evidence" value="ECO:0007669"/>
    <property type="project" value="InterPro"/>
</dbReference>
<accession>A0A382VJD0</accession>